<dbReference type="EMBL" id="ML978135">
    <property type="protein sequence ID" value="KAF2094113.1"/>
    <property type="molecule type" value="Genomic_DNA"/>
</dbReference>
<gene>
    <name evidence="2" type="ORF">NA57DRAFT_60757</name>
</gene>
<comment type="caution">
    <text evidence="2">The sequence shown here is derived from an EMBL/GenBank/DDBJ whole genome shotgun (WGS) entry which is preliminary data.</text>
</comment>
<organism evidence="2 3">
    <name type="scientific">Rhizodiscina lignyota</name>
    <dbReference type="NCBI Taxonomy" id="1504668"/>
    <lineage>
        <taxon>Eukaryota</taxon>
        <taxon>Fungi</taxon>
        <taxon>Dikarya</taxon>
        <taxon>Ascomycota</taxon>
        <taxon>Pezizomycotina</taxon>
        <taxon>Dothideomycetes</taxon>
        <taxon>Pleosporomycetidae</taxon>
        <taxon>Aulographales</taxon>
        <taxon>Rhizodiscinaceae</taxon>
        <taxon>Rhizodiscina</taxon>
    </lineage>
</organism>
<feature type="region of interest" description="Disordered" evidence="1">
    <location>
        <begin position="1"/>
        <end position="43"/>
    </location>
</feature>
<keyword evidence="3" id="KW-1185">Reference proteome</keyword>
<feature type="region of interest" description="Disordered" evidence="1">
    <location>
        <begin position="209"/>
        <end position="253"/>
    </location>
</feature>
<feature type="compositionally biased region" description="Low complexity" evidence="1">
    <location>
        <begin position="210"/>
        <end position="219"/>
    </location>
</feature>
<reference evidence="2" key="1">
    <citation type="journal article" date="2020" name="Stud. Mycol.">
        <title>101 Dothideomycetes genomes: a test case for predicting lifestyles and emergence of pathogens.</title>
        <authorList>
            <person name="Haridas S."/>
            <person name="Albert R."/>
            <person name="Binder M."/>
            <person name="Bloem J."/>
            <person name="Labutti K."/>
            <person name="Salamov A."/>
            <person name="Andreopoulos B."/>
            <person name="Baker S."/>
            <person name="Barry K."/>
            <person name="Bills G."/>
            <person name="Bluhm B."/>
            <person name="Cannon C."/>
            <person name="Castanera R."/>
            <person name="Culley D."/>
            <person name="Daum C."/>
            <person name="Ezra D."/>
            <person name="Gonzalez J."/>
            <person name="Henrissat B."/>
            <person name="Kuo A."/>
            <person name="Liang C."/>
            <person name="Lipzen A."/>
            <person name="Lutzoni F."/>
            <person name="Magnuson J."/>
            <person name="Mondo S."/>
            <person name="Nolan M."/>
            <person name="Ohm R."/>
            <person name="Pangilinan J."/>
            <person name="Park H.-J."/>
            <person name="Ramirez L."/>
            <person name="Alfaro M."/>
            <person name="Sun H."/>
            <person name="Tritt A."/>
            <person name="Yoshinaga Y."/>
            <person name="Zwiers L.-H."/>
            <person name="Turgeon B."/>
            <person name="Goodwin S."/>
            <person name="Spatafora J."/>
            <person name="Crous P."/>
            <person name="Grigoriev I."/>
        </authorList>
    </citation>
    <scope>NUCLEOTIDE SEQUENCE</scope>
    <source>
        <strain evidence="2">CBS 133067</strain>
    </source>
</reference>
<name>A0A9P4I605_9PEZI</name>
<protein>
    <submittedName>
        <fullName evidence="2">Uncharacterized protein</fullName>
    </submittedName>
</protein>
<evidence type="ECO:0000313" key="3">
    <source>
        <dbReference type="Proteomes" id="UP000799772"/>
    </source>
</evidence>
<feature type="compositionally biased region" description="Low complexity" evidence="1">
    <location>
        <begin position="18"/>
        <end position="30"/>
    </location>
</feature>
<evidence type="ECO:0000256" key="1">
    <source>
        <dbReference type="SAM" id="MobiDB-lite"/>
    </source>
</evidence>
<evidence type="ECO:0000313" key="2">
    <source>
        <dbReference type="EMBL" id="KAF2094113.1"/>
    </source>
</evidence>
<sequence>MVPSRSQRRSQSVNTLNSPARRTSSSTSPSSPTPTNPVFPAATHRAPSTFSQNIAQDGFGRPAAHIQDNNISYPHLRQDTINPPPIVFYNRVAFPIMVAHDLAKLGLVELQRQNVSIPSSVLPILDIIWWALAVVMVIANATRGADFYSKYILSVLAIAGANAFRENGFHIDNLSFIFDIGVALGTATIPILSTTSHIPQPPLLPPPVQAPGAAYSPAPSRRRIRASGRRRASQESDTTGDGFALTNFMDSAQ</sequence>
<proteinExistence type="predicted"/>
<dbReference type="Proteomes" id="UP000799772">
    <property type="component" value="Unassembled WGS sequence"/>
</dbReference>
<accession>A0A9P4I605</accession>
<feature type="compositionally biased region" description="Basic residues" evidence="1">
    <location>
        <begin position="220"/>
        <end position="231"/>
    </location>
</feature>
<dbReference type="AlphaFoldDB" id="A0A9P4I605"/>